<feature type="transmembrane region" description="Helical" evidence="6">
    <location>
        <begin position="327"/>
        <end position="347"/>
    </location>
</feature>
<dbReference type="InterPro" id="IPR001958">
    <property type="entry name" value="Tet-R_TetA/multi-R_MdtG-like"/>
</dbReference>
<evidence type="ECO:0000256" key="3">
    <source>
        <dbReference type="ARBA" id="ARBA00022692"/>
    </source>
</evidence>
<protein>
    <submittedName>
        <fullName evidence="8">MFS transporter</fullName>
    </submittedName>
</protein>
<feature type="transmembrane region" description="Helical" evidence="6">
    <location>
        <begin position="162"/>
        <end position="180"/>
    </location>
</feature>
<accession>A0A2N3KUA1</accession>
<keyword evidence="2" id="KW-1003">Cell membrane</keyword>
<dbReference type="Gene3D" id="1.20.1250.20">
    <property type="entry name" value="MFS general substrate transporter like domains"/>
    <property type="match status" value="2"/>
</dbReference>
<dbReference type="InterPro" id="IPR036259">
    <property type="entry name" value="MFS_trans_sf"/>
</dbReference>
<dbReference type="InterPro" id="IPR020846">
    <property type="entry name" value="MFS_dom"/>
</dbReference>
<dbReference type="SUPFAM" id="SSF103473">
    <property type="entry name" value="MFS general substrate transporter"/>
    <property type="match status" value="1"/>
</dbReference>
<dbReference type="AlphaFoldDB" id="A0A2N3KUA1"/>
<dbReference type="InterPro" id="IPR011701">
    <property type="entry name" value="MFS"/>
</dbReference>
<dbReference type="PRINTS" id="PR01035">
    <property type="entry name" value="TCRTETA"/>
</dbReference>
<evidence type="ECO:0000256" key="2">
    <source>
        <dbReference type="ARBA" id="ARBA00022475"/>
    </source>
</evidence>
<dbReference type="GO" id="GO:0005886">
    <property type="term" value="C:plasma membrane"/>
    <property type="evidence" value="ECO:0007669"/>
    <property type="project" value="UniProtKB-SubCell"/>
</dbReference>
<feature type="transmembrane region" description="Helical" evidence="6">
    <location>
        <begin position="128"/>
        <end position="150"/>
    </location>
</feature>
<evidence type="ECO:0000313" key="9">
    <source>
        <dbReference type="Proteomes" id="UP000233597"/>
    </source>
</evidence>
<dbReference type="PANTHER" id="PTHR43124">
    <property type="entry name" value="PURINE EFFLUX PUMP PBUE"/>
    <property type="match status" value="1"/>
</dbReference>
<name>A0A2N3KUA1_9PROT</name>
<evidence type="ECO:0000256" key="1">
    <source>
        <dbReference type="ARBA" id="ARBA00004651"/>
    </source>
</evidence>
<evidence type="ECO:0000259" key="7">
    <source>
        <dbReference type="PROSITE" id="PS50850"/>
    </source>
</evidence>
<dbReference type="Pfam" id="PF07690">
    <property type="entry name" value="MFS_1"/>
    <property type="match status" value="1"/>
</dbReference>
<feature type="transmembrane region" description="Helical" evidence="6">
    <location>
        <begin position="201"/>
        <end position="223"/>
    </location>
</feature>
<proteinExistence type="predicted"/>
<evidence type="ECO:0000313" key="8">
    <source>
        <dbReference type="EMBL" id="PKR54076.1"/>
    </source>
</evidence>
<evidence type="ECO:0000256" key="5">
    <source>
        <dbReference type="ARBA" id="ARBA00023136"/>
    </source>
</evidence>
<dbReference type="InterPro" id="IPR050189">
    <property type="entry name" value="MFS_Efflux_Transporters"/>
</dbReference>
<reference evidence="8 9" key="1">
    <citation type="submission" date="2017-09" db="EMBL/GenBank/DDBJ databases">
        <title>Biodiversity and function of Thalassospira species in the particle-attached aromatic-hydrocarbon-degrading consortia from the surface seawater of the South China Sea.</title>
        <authorList>
            <person name="Dong C."/>
            <person name="Liu R."/>
            <person name="Shao Z."/>
        </authorList>
    </citation>
    <scope>NUCLEOTIDE SEQUENCE [LARGE SCALE GENOMIC DNA]</scope>
    <source>
        <strain evidence="8 9">CSC1P2</strain>
    </source>
</reference>
<evidence type="ECO:0000256" key="4">
    <source>
        <dbReference type="ARBA" id="ARBA00022989"/>
    </source>
</evidence>
<dbReference type="OrthoDB" id="9788453at2"/>
<feature type="transmembrane region" description="Helical" evidence="6">
    <location>
        <begin position="263"/>
        <end position="283"/>
    </location>
</feature>
<feature type="transmembrane region" description="Helical" evidence="6">
    <location>
        <begin position="229"/>
        <end position="251"/>
    </location>
</feature>
<keyword evidence="5 6" id="KW-0472">Membrane</keyword>
<dbReference type="GO" id="GO:0022857">
    <property type="term" value="F:transmembrane transporter activity"/>
    <property type="evidence" value="ECO:0007669"/>
    <property type="project" value="InterPro"/>
</dbReference>
<keyword evidence="3 6" id="KW-0812">Transmembrane</keyword>
<evidence type="ECO:0000256" key="6">
    <source>
        <dbReference type="SAM" id="Phobius"/>
    </source>
</evidence>
<feature type="transmembrane region" description="Helical" evidence="6">
    <location>
        <begin position="95"/>
        <end position="116"/>
    </location>
</feature>
<feature type="transmembrane region" description="Helical" evidence="6">
    <location>
        <begin position="70"/>
        <end position="89"/>
    </location>
</feature>
<gene>
    <name evidence="8" type="ORF">COO20_11025</name>
</gene>
<dbReference type="EMBL" id="NWTK01000006">
    <property type="protein sequence ID" value="PKR54076.1"/>
    <property type="molecule type" value="Genomic_DNA"/>
</dbReference>
<organism evidence="8 9">
    <name type="scientific">Thalassospira marina</name>
    <dbReference type="NCBI Taxonomy" id="2048283"/>
    <lineage>
        <taxon>Bacteria</taxon>
        <taxon>Pseudomonadati</taxon>
        <taxon>Pseudomonadota</taxon>
        <taxon>Alphaproteobacteria</taxon>
        <taxon>Rhodospirillales</taxon>
        <taxon>Thalassospiraceae</taxon>
        <taxon>Thalassospira</taxon>
    </lineage>
</organism>
<feature type="domain" description="Major facilitator superfamily (MFS) profile" evidence="7">
    <location>
        <begin position="4"/>
        <end position="379"/>
    </location>
</feature>
<dbReference type="RefSeq" id="WP_101266446.1">
    <property type="nucleotide sequence ID" value="NZ_NWTK01000006.1"/>
</dbReference>
<comment type="subcellular location">
    <subcellularLocation>
        <location evidence="1">Cell membrane</location>
        <topology evidence="1">Multi-pass membrane protein</topology>
    </subcellularLocation>
</comment>
<dbReference type="CDD" id="cd17324">
    <property type="entry name" value="MFS_NepI_like"/>
    <property type="match status" value="1"/>
</dbReference>
<sequence>MPLAIYALAVGAFGIGMTEFVIMGLLLDVARDLDVSLSSSGLLVTGYALGVVVGAPVLTVFTGKWRRKNVLLFLMAVFIAGNFLCAIAPDYTTLMLARIVAAFAHGAFFGIGAVVATDLVAKEKKASAIAIMFTGLTVANVLGVPFGTWLGQMFGWRATFDAVTVIGIIALLATAFLVPRDEKHTNIDVAAETRALLRPQVLLGLAITVLGFGGVFTAFTFIAPLLTQIAGFSDAAVSPILLLFGAGLFFGNLYGGRFADRHLMATLVASLVFLTVVLVVLTYALDNQIFAVITVGILGAAAFSTVPPLQMRVLAKAEGAPSLASSINIAAFNLGNAGGAWLGGVAIDHGPGLPGVPLVAAAITVGGLVLAGISWWLDKSPRQAMKPVTSSS</sequence>
<dbReference type="Proteomes" id="UP000233597">
    <property type="component" value="Unassembled WGS sequence"/>
</dbReference>
<keyword evidence="4 6" id="KW-1133">Transmembrane helix</keyword>
<feature type="transmembrane region" description="Helical" evidence="6">
    <location>
        <begin position="289"/>
        <end position="306"/>
    </location>
</feature>
<dbReference type="PROSITE" id="PS50850">
    <property type="entry name" value="MFS"/>
    <property type="match status" value="1"/>
</dbReference>
<dbReference type="PANTHER" id="PTHR43124:SF8">
    <property type="entry name" value="INNER MEMBRANE TRANSPORT PROTEIN YDHP"/>
    <property type="match status" value="1"/>
</dbReference>
<feature type="transmembrane region" description="Helical" evidence="6">
    <location>
        <begin position="42"/>
        <end position="63"/>
    </location>
</feature>
<comment type="caution">
    <text evidence="8">The sequence shown here is derived from an EMBL/GenBank/DDBJ whole genome shotgun (WGS) entry which is preliminary data.</text>
</comment>
<feature type="transmembrane region" description="Helical" evidence="6">
    <location>
        <begin position="359"/>
        <end position="377"/>
    </location>
</feature>